<evidence type="ECO:0000259" key="7">
    <source>
        <dbReference type="Pfam" id="PF03711"/>
    </source>
</evidence>
<evidence type="ECO:0000256" key="2">
    <source>
        <dbReference type="ARBA" id="ARBA00010671"/>
    </source>
</evidence>
<dbReference type="InterPro" id="IPR008286">
    <property type="entry name" value="Prn/Lys/Arg_de-COase_C"/>
</dbReference>
<sequence>MHGKISEKINSFLLSQNMKNIFRAFPRSGEQAKGMRHVVTPCEAKNRKISGIAILISLPRQRFYQQGDVMTNLPILNFLLDHAEKQTVSFHMPGHKGSAIYQRFGFEPFLQKIMDCDITEIPGADNLFQTEGILKTAQKNYANLYGVKRSYLLINGTSGGVIAAIMASVPKGKKLIMARNSHKAIFNALVLADIQPVYAYPEIIHEYGISGEITAHEIERCIRENPEAEAVILPSPNYYGICSDIRAIADVVYSHGKILIIDQAHGAHLKFFQDAGFTDMPKSAEEEGADIVINSVHKTLASFTQSAVLNLNSDRVDRYTLEDKLQMIQSTSPSYLLMASLDINAAILNQHKDQLMQEWHDALLYFYQEAGKIPGLVVIGNPFDTKEPINLDITKLNLDMSNAGLDAAELEQLLIEKGIYAELTTGNILMCMTGIGNTRQHMERLIAALAAISREHAGAARTPKKSVNAVFEEKLELFPIPQNKERIPLEKSAGRICASSIIPYPPGIPFVCPGEKLTEQVIIYIKNLRESGEKVIGVNELGEVMVGK</sequence>
<comment type="similarity">
    <text evidence="2">Belongs to the Orn/Lys/Arg decarboxylase class-I family.</text>
</comment>
<feature type="domain" description="Orn/Lys/Arg decarboxylase C-terminal" evidence="7">
    <location>
        <begin position="482"/>
        <end position="537"/>
    </location>
</feature>
<dbReference type="InterPro" id="IPR052357">
    <property type="entry name" value="Orn_Lys_Arg_decarboxylase-I"/>
</dbReference>
<dbReference type="AlphaFoldDB" id="A0AAE4SB86"/>
<evidence type="ECO:0000256" key="4">
    <source>
        <dbReference type="ARBA" id="ARBA00022898"/>
    </source>
</evidence>
<dbReference type="PANTHER" id="PTHR43277">
    <property type="entry name" value="ARGININE DECARBOXYLASE"/>
    <property type="match status" value="1"/>
</dbReference>
<keyword evidence="9" id="KW-1185">Reference proteome</keyword>
<keyword evidence="4" id="KW-0663">Pyridoxal phosphate</keyword>
<comment type="caution">
    <text evidence="8">The sequence shown here is derived from an EMBL/GenBank/DDBJ whole genome shotgun (WGS) entry which is preliminary data.</text>
</comment>
<protein>
    <submittedName>
        <fullName evidence="8">Arginine decarboxylase</fullName>
        <ecNumber evidence="8">4.1.1.19</ecNumber>
    </submittedName>
</protein>
<keyword evidence="3" id="KW-0210">Decarboxylase</keyword>
<evidence type="ECO:0000313" key="8">
    <source>
        <dbReference type="EMBL" id="MDV0443537.1"/>
    </source>
</evidence>
<evidence type="ECO:0000256" key="3">
    <source>
        <dbReference type="ARBA" id="ARBA00022793"/>
    </source>
</evidence>
<dbReference type="Gene3D" id="3.90.105.10">
    <property type="entry name" value="Molybdopterin biosynthesis moea protein, domain 2"/>
    <property type="match status" value="1"/>
</dbReference>
<dbReference type="Proteomes" id="UP001283212">
    <property type="component" value="Unassembled WGS sequence"/>
</dbReference>
<evidence type="ECO:0000256" key="1">
    <source>
        <dbReference type="ARBA" id="ARBA00001933"/>
    </source>
</evidence>
<dbReference type="Pfam" id="PF03711">
    <property type="entry name" value="OKR_DC_1_C"/>
    <property type="match status" value="1"/>
</dbReference>
<proteinExistence type="inferred from homology"/>
<dbReference type="Pfam" id="PF01276">
    <property type="entry name" value="OKR_DC_1"/>
    <property type="match status" value="1"/>
</dbReference>
<accession>A0AAE4SB86</accession>
<reference evidence="8 9" key="1">
    <citation type="submission" date="2023-06" db="EMBL/GenBank/DDBJ databases">
        <title>Genome sequence of Methancorpusculaceae sp. Cs1.</title>
        <authorList>
            <person name="Protasov E."/>
            <person name="Platt K."/>
            <person name="Poehlein A."/>
            <person name="Daniel R."/>
            <person name="Brune A."/>
        </authorList>
    </citation>
    <scope>NUCLEOTIDE SEQUENCE [LARGE SCALE GENOMIC DNA]</scope>
    <source>
        <strain evidence="8 9">Cs1</strain>
    </source>
</reference>
<dbReference type="Gene3D" id="3.40.640.10">
    <property type="entry name" value="Type I PLP-dependent aspartate aminotransferase-like (Major domain)"/>
    <property type="match status" value="1"/>
</dbReference>
<comment type="cofactor">
    <cofactor evidence="1">
        <name>pyridoxal 5'-phosphate</name>
        <dbReference type="ChEBI" id="CHEBI:597326"/>
    </cofactor>
</comment>
<dbReference type="GO" id="GO:0008792">
    <property type="term" value="F:arginine decarboxylase activity"/>
    <property type="evidence" value="ECO:0007669"/>
    <property type="project" value="UniProtKB-EC"/>
</dbReference>
<dbReference type="EMBL" id="JAWDKB010000003">
    <property type="protein sequence ID" value="MDV0443537.1"/>
    <property type="molecule type" value="Genomic_DNA"/>
</dbReference>
<dbReference type="InterPro" id="IPR000310">
    <property type="entry name" value="Orn/Lys/Arg_deCO2ase_major_dom"/>
</dbReference>
<dbReference type="InterPro" id="IPR015424">
    <property type="entry name" value="PyrdxlP-dep_Trfase"/>
</dbReference>
<gene>
    <name evidence="8" type="primary">speA</name>
    <name evidence="8" type="ORF">McpCs1_09150</name>
</gene>
<dbReference type="EC" id="4.1.1.19" evidence="8"/>
<evidence type="ECO:0000313" key="9">
    <source>
        <dbReference type="Proteomes" id="UP001283212"/>
    </source>
</evidence>
<dbReference type="PANTHER" id="PTHR43277:SF4">
    <property type="entry name" value="ARGININE DECARBOXYLASE"/>
    <property type="match status" value="1"/>
</dbReference>
<keyword evidence="5 8" id="KW-0456">Lyase</keyword>
<name>A0AAE4SB86_9EURY</name>
<organism evidence="8 9">
    <name type="scientific">Methanorbis rubei</name>
    <dbReference type="NCBI Taxonomy" id="3028300"/>
    <lineage>
        <taxon>Archaea</taxon>
        <taxon>Methanobacteriati</taxon>
        <taxon>Methanobacteriota</taxon>
        <taxon>Stenosarchaea group</taxon>
        <taxon>Methanomicrobia</taxon>
        <taxon>Methanomicrobiales</taxon>
        <taxon>Methanocorpusculaceae</taxon>
        <taxon>Methanorbis</taxon>
    </lineage>
</organism>
<feature type="domain" description="Orn/Lys/Arg decarboxylases family 1 pyridoxal-P attachment site" evidence="6">
    <location>
        <begin position="74"/>
        <end position="358"/>
    </location>
</feature>
<evidence type="ECO:0000259" key="6">
    <source>
        <dbReference type="Pfam" id="PF01276"/>
    </source>
</evidence>
<dbReference type="SUPFAM" id="SSF53383">
    <property type="entry name" value="PLP-dependent transferases"/>
    <property type="match status" value="1"/>
</dbReference>
<dbReference type="InterPro" id="IPR015421">
    <property type="entry name" value="PyrdxlP-dep_Trfase_major"/>
</dbReference>
<evidence type="ECO:0000256" key="5">
    <source>
        <dbReference type="ARBA" id="ARBA00023239"/>
    </source>
</evidence>